<dbReference type="PANTHER" id="PTHR36507:SF1">
    <property type="entry name" value="BLL1555 PROTEIN"/>
    <property type="match status" value="1"/>
</dbReference>
<accession>A0A5D0RPF4</accession>
<proteinExistence type="predicted"/>
<sequence length="139" mass="14915">MAGRPDGSRVWFDPFGVLIRPGQTLRWTNLDKANSHTATAYAPENDDHPRRIPEGAAAFDSGYLLPGDSFEVTFALPGVYDYYCIPHERAGMVGRIVVAEAGQGAPADYPGGDLDPEVLAGFAPVADILAQGALYHEEP</sequence>
<dbReference type="EMBL" id="VSIY01000003">
    <property type="protein sequence ID" value="TYB83383.1"/>
    <property type="molecule type" value="Genomic_DNA"/>
</dbReference>
<keyword evidence="2" id="KW-0479">Metal-binding</keyword>
<evidence type="ECO:0000256" key="1">
    <source>
        <dbReference type="ARBA" id="ARBA00022448"/>
    </source>
</evidence>
<dbReference type="PROSITE" id="PS00196">
    <property type="entry name" value="COPPER_BLUE"/>
    <property type="match status" value="1"/>
</dbReference>
<dbReference type="InterPro" id="IPR000923">
    <property type="entry name" value="BlueCu_1"/>
</dbReference>
<comment type="caution">
    <text evidence="6">The sequence shown here is derived from an EMBL/GenBank/DDBJ whole genome shotgun (WGS) entry which is preliminary data.</text>
</comment>
<evidence type="ECO:0000256" key="2">
    <source>
        <dbReference type="ARBA" id="ARBA00022723"/>
    </source>
</evidence>
<dbReference type="AlphaFoldDB" id="A0A5D0RPF4"/>
<keyword evidence="7" id="KW-1185">Reference proteome</keyword>
<gene>
    <name evidence="6" type="ORF">FVF75_03355</name>
</gene>
<protein>
    <recommendedName>
        <fullName evidence="5">Blue (type 1) copper domain-containing protein</fullName>
    </recommendedName>
</protein>
<evidence type="ECO:0000256" key="3">
    <source>
        <dbReference type="ARBA" id="ARBA00022982"/>
    </source>
</evidence>
<name>A0A5D0RPF4_9RHOB</name>
<dbReference type="Gene3D" id="2.60.40.420">
    <property type="entry name" value="Cupredoxins - blue copper proteins"/>
    <property type="match status" value="1"/>
</dbReference>
<evidence type="ECO:0000259" key="5">
    <source>
        <dbReference type="Pfam" id="PF00127"/>
    </source>
</evidence>
<dbReference type="CDD" id="cd04220">
    <property type="entry name" value="Halocyanin"/>
    <property type="match status" value="1"/>
</dbReference>
<dbReference type="InterPro" id="IPR052721">
    <property type="entry name" value="ET_Amicyanin"/>
</dbReference>
<organism evidence="6 7">
    <name type="scientific">Maritimibacter fusiformis</name>
    <dbReference type="NCBI Taxonomy" id="2603819"/>
    <lineage>
        <taxon>Bacteria</taxon>
        <taxon>Pseudomonadati</taxon>
        <taxon>Pseudomonadota</taxon>
        <taxon>Alphaproteobacteria</taxon>
        <taxon>Rhodobacterales</taxon>
        <taxon>Roseobacteraceae</taxon>
        <taxon>Maritimibacter</taxon>
    </lineage>
</organism>
<dbReference type="Pfam" id="PF00127">
    <property type="entry name" value="Copper-bind"/>
    <property type="match status" value="1"/>
</dbReference>
<keyword evidence="4" id="KW-0186">Copper</keyword>
<dbReference type="PANTHER" id="PTHR36507">
    <property type="entry name" value="BLL1555 PROTEIN"/>
    <property type="match status" value="1"/>
</dbReference>
<feature type="domain" description="Blue (type 1) copper" evidence="5">
    <location>
        <begin position="10"/>
        <end position="98"/>
    </location>
</feature>
<evidence type="ECO:0000313" key="6">
    <source>
        <dbReference type="EMBL" id="TYB83383.1"/>
    </source>
</evidence>
<evidence type="ECO:0000313" key="7">
    <source>
        <dbReference type="Proteomes" id="UP000322080"/>
    </source>
</evidence>
<dbReference type="Proteomes" id="UP000322080">
    <property type="component" value="Unassembled WGS sequence"/>
</dbReference>
<dbReference type="InterPro" id="IPR008972">
    <property type="entry name" value="Cupredoxin"/>
</dbReference>
<dbReference type="InterPro" id="IPR028871">
    <property type="entry name" value="BlueCu_1_BS"/>
</dbReference>
<reference evidence="6 7" key="1">
    <citation type="submission" date="2019-08" db="EMBL/GenBank/DDBJ databases">
        <title>Identification of a novel species of the genus Boseongicola.</title>
        <authorList>
            <person name="Zhang X.-Q."/>
        </authorList>
    </citation>
    <scope>NUCLEOTIDE SEQUENCE [LARGE SCALE GENOMIC DNA]</scope>
    <source>
        <strain evidence="6 7">HY14</strain>
    </source>
</reference>
<evidence type="ECO:0000256" key="4">
    <source>
        <dbReference type="ARBA" id="ARBA00023008"/>
    </source>
</evidence>
<keyword evidence="1" id="KW-0813">Transport</keyword>
<dbReference type="GO" id="GO:0005507">
    <property type="term" value="F:copper ion binding"/>
    <property type="evidence" value="ECO:0007669"/>
    <property type="project" value="InterPro"/>
</dbReference>
<dbReference type="GO" id="GO:0009055">
    <property type="term" value="F:electron transfer activity"/>
    <property type="evidence" value="ECO:0007669"/>
    <property type="project" value="InterPro"/>
</dbReference>
<dbReference type="SUPFAM" id="SSF49503">
    <property type="entry name" value="Cupredoxins"/>
    <property type="match status" value="1"/>
</dbReference>
<keyword evidence="3" id="KW-0249">Electron transport</keyword>